<evidence type="ECO:0000256" key="3">
    <source>
        <dbReference type="ARBA" id="ARBA00022618"/>
    </source>
</evidence>
<keyword evidence="3" id="KW-0132">Cell division</keyword>
<comment type="subcellular location">
    <subcellularLocation>
        <location evidence="1">Cytoplasm</location>
    </subcellularLocation>
</comment>
<evidence type="ECO:0000313" key="8">
    <source>
        <dbReference type="EMBL" id="HJC35772.1"/>
    </source>
</evidence>
<keyword evidence="6" id="KW-0131">Cell cycle</keyword>
<feature type="coiled-coil region" evidence="7">
    <location>
        <begin position="40"/>
        <end position="81"/>
    </location>
</feature>
<sequence length="104" mass="12027">MTAQYQLNAKAILDKQFNVDLKGYAPREVDEFLDKVIADYQTYDETIRELGESLQSYEHQVEQLKAKIAELEAKVGAEGETMPPQSQVDILKRLSRLEYEVFKK</sequence>
<keyword evidence="5 7" id="KW-0175">Coiled coil</keyword>
<reference evidence="8" key="1">
    <citation type="journal article" date="2021" name="PeerJ">
        <title>Extensive microbial diversity within the chicken gut microbiome revealed by metagenomics and culture.</title>
        <authorList>
            <person name="Gilroy R."/>
            <person name="Ravi A."/>
            <person name="Getino M."/>
            <person name="Pursley I."/>
            <person name="Horton D.L."/>
            <person name="Alikhan N.F."/>
            <person name="Baker D."/>
            <person name="Gharbi K."/>
            <person name="Hall N."/>
            <person name="Watson M."/>
            <person name="Adriaenssens E.M."/>
            <person name="Foster-Nyarko E."/>
            <person name="Jarju S."/>
            <person name="Secka A."/>
            <person name="Antonio M."/>
            <person name="Oren A."/>
            <person name="Chaudhuri R.R."/>
            <person name="La Ragione R."/>
            <person name="Hildebrand F."/>
            <person name="Pallen M.J."/>
        </authorList>
    </citation>
    <scope>NUCLEOTIDE SEQUENCE</scope>
    <source>
        <strain evidence="8">CHK187-11901</strain>
    </source>
</reference>
<dbReference type="Proteomes" id="UP000823896">
    <property type="component" value="Unassembled WGS sequence"/>
</dbReference>
<dbReference type="PIRSF" id="PIRSF029938">
    <property type="entry name" value="UCP029938"/>
    <property type="match status" value="1"/>
</dbReference>
<evidence type="ECO:0000256" key="2">
    <source>
        <dbReference type="ARBA" id="ARBA00022490"/>
    </source>
</evidence>
<proteinExistence type="predicted"/>
<name>A0A9D2SUK9_9FIRM</name>
<dbReference type="InterPro" id="IPR011229">
    <property type="entry name" value="Cell_cycle_GpsB"/>
</dbReference>
<organism evidence="8 9">
    <name type="scientific">Candidatus Merdibacter merdavium</name>
    <dbReference type="NCBI Taxonomy" id="2838692"/>
    <lineage>
        <taxon>Bacteria</taxon>
        <taxon>Bacillati</taxon>
        <taxon>Bacillota</taxon>
        <taxon>Erysipelotrichia</taxon>
        <taxon>Erysipelotrichales</taxon>
        <taxon>Erysipelotrichaceae</taxon>
        <taxon>Merdibacter</taxon>
    </lineage>
</organism>
<dbReference type="AlphaFoldDB" id="A0A9D2SUK9"/>
<evidence type="ECO:0000256" key="1">
    <source>
        <dbReference type="ARBA" id="ARBA00004496"/>
    </source>
</evidence>
<dbReference type="GO" id="GO:0051301">
    <property type="term" value="P:cell division"/>
    <property type="evidence" value="ECO:0007669"/>
    <property type="project" value="UniProtKB-KW"/>
</dbReference>
<evidence type="ECO:0000256" key="6">
    <source>
        <dbReference type="ARBA" id="ARBA00023306"/>
    </source>
</evidence>
<reference evidence="8" key="2">
    <citation type="submission" date="2021-04" db="EMBL/GenBank/DDBJ databases">
        <authorList>
            <person name="Gilroy R."/>
        </authorList>
    </citation>
    <scope>NUCLEOTIDE SEQUENCE</scope>
    <source>
        <strain evidence="8">CHK187-11901</strain>
    </source>
</reference>
<keyword evidence="4" id="KW-0133">Cell shape</keyword>
<gene>
    <name evidence="8" type="ORF">H9702_01410</name>
</gene>
<dbReference type="Gene3D" id="6.10.250.660">
    <property type="match status" value="1"/>
</dbReference>
<dbReference type="InterPro" id="IPR019933">
    <property type="entry name" value="DivIVA_domain"/>
</dbReference>
<dbReference type="NCBIfam" id="TIGR03544">
    <property type="entry name" value="DivI1A_domain"/>
    <property type="match status" value="1"/>
</dbReference>
<evidence type="ECO:0000256" key="5">
    <source>
        <dbReference type="ARBA" id="ARBA00023054"/>
    </source>
</evidence>
<evidence type="ECO:0000256" key="4">
    <source>
        <dbReference type="ARBA" id="ARBA00022960"/>
    </source>
</evidence>
<dbReference type="EMBL" id="DWWM01000006">
    <property type="protein sequence ID" value="HJC35772.1"/>
    <property type="molecule type" value="Genomic_DNA"/>
</dbReference>
<dbReference type="GO" id="GO:0008360">
    <property type="term" value="P:regulation of cell shape"/>
    <property type="evidence" value="ECO:0007669"/>
    <property type="project" value="UniProtKB-KW"/>
</dbReference>
<protein>
    <submittedName>
        <fullName evidence="8">DivIVA domain-containing protein</fullName>
    </submittedName>
</protein>
<evidence type="ECO:0000313" key="9">
    <source>
        <dbReference type="Proteomes" id="UP000823896"/>
    </source>
</evidence>
<evidence type="ECO:0000256" key="7">
    <source>
        <dbReference type="SAM" id="Coils"/>
    </source>
</evidence>
<dbReference type="Pfam" id="PF05103">
    <property type="entry name" value="DivIVA"/>
    <property type="match status" value="1"/>
</dbReference>
<comment type="caution">
    <text evidence="8">The sequence shown here is derived from an EMBL/GenBank/DDBJ whole genome shotgun (WGS) entry which is preliminary data.</text>
</comment>
<keyword evidence="2" id="KW-0963">Cytoplasm</keyword>
<accession>A0A9D2SUK9</accession>
<dbReference type="GO" id="GO:0005737">
    <property type="term" value="C:cytoplasm"/>
    <property type="evidence" value="ECO:0007669"/>
    <property type="project" value="UniProtKB-SubCell"/>
</dbReference>
<dbReference type="InterPro" id="IPR007793">
    <property type="entry name" value="DivIVA_fam"/>
</dbReference>